<keyword evidence="8 9" id="KW-0413">Isomerase</keyword>
<keyword evidence="6 9" id="KW-0822">Tryptophan biosynthesis</keyword>
<dbReference type="InterPro" id="IPR044643">
    <property type="entry name" value="TrpF_fam"/>
</dbReference>
<dbReference type="InterPro" id="IPR013785">
    <property type="entry name" value="Aldolase_TIM"/>
</dbReference>
<dbReference type="Pfam" id="PF00697">
    <property type="entry name" value="PRAI"/>
    <property type="match status" value="1"/>
</dbReference>
<comment type="caution">
    <text evidence="11">The sequence shown here is derived from an EMBL/GenBank/DDBJ whole genome shotgun (WGS) entry which is preliminary data.</text>
</comment>
<keyword evidence="5 9" id="KW-0028">Amino-acid biosynthesis</keyword>
<dbReference type="AlphaFoldDB" id="A0A0B1PYK3"/>
<dbReference type="HAMAP" id="MF_00135">
    <property type="entry name" value="PRAI"/>
    <property type="match status" value="1"/>
</dbReference>
<comment type="catalytic activity">
    <reaction evidence="1 9">
        <text>N-(5-phospho-beta-D-ribosyl)anthranilate = 1-(2-carboxyphenylamino)-1-deoxy-D-ribulose 5-phosphate</text>
        <dbReference type="Rhea" id="RHEA:21540"/>
        <dbReference type="ChEBI" id="CHEBI:18277"/>
        <dbReference type="ChEBI" id="CHEBI:58613"/>
        <dbReference type="EC" id="5.3.1.24"/>
    </reaction>
</comment>
<feature type="domain" description="N-(5'phosphoribosyl) anthranilate isomerase (PRAI)" evidence="10">
    <location>
        <begin position="6"/>
        <end position="209"/>
    </location>
</feature>
<dbReference type="UniPathway" id="UPA00035">
    <property type="reaction ID" value="UER00042"/>
</dbReference>
<dbReference type="NCBIfam" id="NF002295">
    <property type="entry name" value="PRK01222.1-1"/>
    <property type="match status" value="1"/>
</dbReference>
<dbReference type="Proteomes" id="UP000030826">
    <property type="component" value="Unassembled WGS sequence"/>
</dbReference>
<dbReference type="EC" id="5.3.1.24" evidence="3 9"/>
<evidence type="ECO:0000256" key="9">
    <source>
        <dbReference type="HAMAP-Rule" id="MF_00135"/>
    </source>
</evidence>
<sequence>MRHPRIKICGLRTPEAVDAVLRRGGPEVGFVHFARSPRHLSLPDMVALRAYVGDRAAVTVVTVDPDDALLEAIRRDVRPDTIQLHGSETAGRVAEIGRRTGLATMKALSVHDARDIAAAAAYRGIADRLLLDAKAPKGAALPGGNGVAFDWRLLAGLPAGLDYMLSGGLTPDNVGAAIRQAAPPGLDVSSGVESAPGVKDIDRINQFFDAVLAASQPLEGRRAS</sequence>
<dbReference type="STRING" id="370622.LA66_16820"/>
<dbReference type="Gene3D" id="3.20.20.70">
    <property type="entry name" value="Aldolase class I"/>
    <property type="match status" value="1"/>
</dbReference>
<dbReference type="PANTHER" id="PTHR42894:SF1">
    <property type="entry name" value="N-(5'-PHOSPHORIBOSYL)ANTHRANILATE ISOMERASE"/>
    <property type="match status" value="1"/>
</dbReference>
<evidence type="ECO:0000256" key="8">
    <source>
        <dbReference type="ARBA" id="ARBA00023235"/>
    </source>
</evidence>
<name>A0A0B1PYK3_9HYPH</name>
<evidence type="ECO:0000313" key="11">
    <source>
        <dbReference type="EMBL" id="KHJ53598.1"/>
    </source>
</evidence>
<evidence type="ECO:0000256" key="3">
    <source>
        <dbReference type="ARBA" id="ARBA00012572"/>
    </source>
</evidence>
<dbReference type="SUPFAM" id="SSF51366">
    <property type="entry name" value="Ribulose-phoshate binding barrel"/>
    <property type="match status" value="1"/>
</dbReference>
<evidence type="ECO:0000256" key="1">
    <source>
        <dbReference type="ARBA" id="ARBA00001164"/>
    </source>
</evidence>
<gene>
    <name evidence="9" type="primary">trpF</name>
    <name evidence="11" type="ORF">LA66_16820</name>
</gene>
<comment type="similarity">
    <text evidence="9">Belongs to the TrpF family.</text>
</comment>
<evidence type="ECO:0000259" key="10">
    <source>
        <dbReference type="Pfam" id="PF00697"/>
    </source>
</evidence>
<dbReference type="InterPro" id="IPR001240">
    <property type="entry name" value="PRAI_dom"/>
</dbReference>
<dbReference type="InterPro" id="IPR011060">
    <property type="entry name" value="RibuloseP-bd_barrel"/>
</dbReference>
<comment type="pathway">
    <text evidence="2 9">Amino-acid biosynthesis; L-tryptophan biosynthesis; L-tryptophan from chorismate: step 3/5.</text>
</comment>
<protein>
    <recommendedName>
        <fullName evidence="4 9">N-(5'-phosphoribosyl)anthranilate isomerase</fullName>
        <shortName evidence="9">PRAI</shortName>
        <ecNumber evidence="3 9">5.3.1.24</ecNumber>
    </recommendedName>
</protein>
<evidence type="ECO:0000256" key="6">
    <source>
        <dbReference type="ARBA" id="ARBA00022822"/>
    </source>
</evidence>
<evidence type="ECO:0000313" key="12">
    <source>
        <dbReference type="Proteomes" id="UP000030826"/>
    </source>
</evidence>
<accession>A0A0B1PYK3</accession>
<keyword evidence="7 9" id="KW-0057">Aromatic amino acid biosynthesis</keyword>
<dbReference type="PANTHER" id="PTHR42894">
    <property type="entry name" value="N-(5'-PHOSPHORIBOSYL)ANTHRANILATE ISOMERASE"/>
    <property type="match status" value="1"/>
</dbReference>
<dbReference type="GO" id="GO:0000162">
    <property type="term" value="P:L-tryptophan biosynthetic process"/>
    <property type="evidence" value="ECO:0007669"/>
    <property type="project" value="UniProtKB-UniRule"/>
</dbReference>
<evidence type="ECO:0000256" key="4">
    <source>
        <dbReference type="ARBA" id="ARBA00022272"/>
    </source>
</evidence>
<proteinExistence type="inferred from homology"/>
<dbReference type="EMBL" id="JRFJ01000005">
    <property type="protein sequence ID" value="KHJ53598.1"/>
    <property type="molecule type" value="Genomic_DNA"/>
</dbReference>
<reference evidence="11 12" key="1">
    <citation type="submission" date="2014-09" db="EMBL/GenBank/DDBJ databases">
        <title>Isolation and characterization of Aurantimonas altamirensis ON-56566 from clinical sample following a dog bite.</title>
        <authorList>
            <person name="Eshaghi A."/>
            <person name="Li A."/>
            <person name="Shahinas D."/>
            <person name="Bahn P."/>
            <person name="Kus J.V."/>
            <person name="Patel S.N."/>
        </authorList>
    </citation>
    <scope>NUCLEOTIDE SEQUENCE [LARGE SCALE GENOMIC DNA]</scope>
    <source>
        <strain evidence="11 12">ON-56566</strain>
    </source>
</reference>
<evidence type="ECO:0000256" key="2">
    <source>
        <dbReference type="ARBA" id="ARBA00004664"/>
    </source>
</evidence>
<dbReference type="CDD" id="cd00405">
    <property type="entry name" value="PRAI"/>
    <property type="match status" value="1"/>
</dbReference>
<organism evidence="11 12">
    <name type="scientific">Aureimonas altamirensis</name>
    <dbReference type="NCBI Taxonomy" id="370622"/>
    <lineage>
        <taxon>Bacteria</taxon>
        <taxon>Pseudomonadati</taxon>
        <taxon>Pseudomonadota</taxon>
        <taxon>Alphaproteobacteria</taxon>
        <taxon>Hyphomicrobiales</taxon>
        <taxon>Aurantimonadaceae</taxon>
        <taxon>Aureimonas</taxon>
    </lineage>
</organism>
<evidence type="ECO:0000256" key="5">
    <source>
        <dbReference type="ARBA" id="ARBA00022605"/>
    </source>
</evidence>
<evidence type="ECO:0000256" key="7">
    <source>
        <dbReference type="ARBA" id="ARBA00023141"/>
    </source>
</evidence>
<dbReference type="GO" id="GO:0004640">
    <property type="term" value="F:phosphoribosylanthranilate isomerase activity"/>
    <property type="evidence" value="ECO:0007669"/>
    <property type="project" value="UniProtKB-UniRule"/>
</dbReference>